<reference evidence="1" key="1">
    <citation type="submission" date="2023-11" db="EMBL/GenBank/DDBJ databases">
        <authorList>
            <person name="Alioto T."/>
            <person name="Alioto T."/>
            <person name="Gomez Garrido J."/>
        </authorList>
    </citation>
    <scope>NUCLEOTIDE SEQUENCE</scope>
</reference>
<gene>
    <name evidence="1" type="ORF">LECACI_7A008758</name>
</gene>
<evidence type="ECO:0000313" key="2">
    <source>
        <dbReference type="Proteomes" id="UP001296104"/>
    </source>
</evidence>
<dbReference type="EMBL" id="CAVMBE010000089">
    <property type="protein sequence ID" value="CAK4033600.1"/>
    <property type="molecule type" value="Genomic_DNA"/>
</dbReference>
<dbReference type="AlphaFoldDB" id="A0AAI8Z6G6"/>
<organism evidence="1 2">
    <name type="scientific">Lecanosticta acicola</name>
    <dbReference type="NCBI Taxonomy" id="111012"/>
    <lineage>
        <taxon>Eukaryota</taxon>
        <taxon>Fungi</taxon>
        <taxon>Dikarya</taxon>
        <taxon>Ascomycota</taxon>
        <taxon>Pezizomycotina</taxon>
        <taxon>Dothideomycetes</taxon>
        <taxon>Dothideomycetidae</taxon>
        <taxon>Mycosphaerellales</taxon>
        <taxon>Mycosphaerellaceae</taxon>
        <taxon>Lecanosticta</taxon>
    </lineage>
</organism>
<protein>
    <submittedName>
        <fullName evidence="1">Uncharacterized protein</fullName>
    </submittedName>
</protein>
<name>A0AAI8Z6G6_9PEZI</name>
<comment type="caution">
    <text evidence="1">The sequence shown here is derived from an EMBL/GenBank/DDBJ whole genome shotgun (WGS) entry which is preliminary data.</text>
</comment>
<sequence length="129" mass="14930">MHIYTGDVIGGDLPGEMYHPGGRDREPLPGERGASEIARRLQFALVVVEFDHGDWRNCFEPDPNLADVKTRWSVGSNQKLYTPLYVGYGAGTWFFLRPTEDTKPYWKKKKNTWTYWLKAKIARPHFSII</sequence>
<evidence type="ECO:0000313" key="1">
    <source>
        <dbReference type="EMBL" id="CAK4033600.1"/>
    </source>
</evidence>
<dbReference type="Proteomes" id="UP001296104">
    <property type="component" value="Unassembled WGS sequence"/>
</dbReference>
<keyword evidence="2" id="KW-1185">Reference proteome</keyword>
<proteinExistence type="predicted"/>
<accession>A0AAI8Z6G6</accession>